<reference evidence="1" key="1">
    <citation type="journal article" date="2021" name="PeerJ">
        <title>Extensive microbial diversity within the chicken gut microbiome revealed by metagenomics and culture.</title>
        <authorList>
            <person name="Gilroy R."/>
            <person name="Ravi A."/>
            <person name="Getino M."/>
            <person name="Pursley I."/>
            <person name="Horton D.L."/>
            <person name="Alikhan N.F."/>
            <person name="Baker D."/>
            <person name="Gharbi K."/>
            <person name="Hall N."/>
            <person name="Watson M."/>
            <person name="Adriaenssens E.M."/>
            <person name="Foster-Nyarko E."/>
            <person name="Jarju S."/>
            <person name="Secka A."/>
            <person name="Antonio M."/>
            <person name="Oren A."/>
            <person name="Chaudhuri R.R."/>
            <person name="La Ragione R."/>
            <person name="Hildebrand F."/>
            <person name="Pallen M.J."/>
        </authorList>
    </citation>
    <scope>NUCLEOTIDE SEQUENCE</scope>
    <source>
        <strain evidence="1">ChiSjej1B19-5720</strain>
    </source>
</reference>
<sequence>MKSSAKKVELASVDDLFSTEESRADAQREKVLE</sequence>
<name>A0A9D2LUS1_9FIRM</name>
<protein>
    <submittedName>
        <fullName evidence="1">Chromosome partitioning protein ParB</fullName>
    </submittedName>
</protein>
<evidence type="ECO:0000313" key="2">
    <source>
        <dbReference type="Proteomes" id="UP000823842"/>
    </source>
</evidence>
<gene>
    <name evidence="1" type="ORF">IAA06_12485</name>
</gene>
<dbReference type="Proteomes" id="UP000823842">
    <property type="component" value="Unassembled WGS sequence"/>
</dbReference>
<comment type="caution">
    <text evidence="1">The sequence shown here is derived from an EMBL/GenBank/DDBJ whole genome shotgun (WGS) entry which is preliminary data.</text>
</comment>
<dbReference type="AlphaFoldDB" id="A0A9D2LUS1"/>
<organism evidence="1 2">
    <name type="scientific">Candidatus Blautia faecavium</name>
    <dbReference type="NCBI Taxonomy" id="2838487"/>
    <lineage>
        <taxon>Bacteria</taxon>
        <taxon>Bacillati</taxon>
        <taxon>Bacillota</taxon>
        <taxon>Clostridia</taxon>
        <taxon>Lachnospirales</taxon>
        <taxon>Lachnospiraceae</taxon>
        <taxon>Blautia</taxon>
    </lineage>
</organism>
<dbReference type="EMBL" id="DWYZ01000233">
    <property type="protein sequence ID" value="HJB29588.1"/>
    <property type="molecule type" value="Genomic_DNA"/>
</dbReference>
<proteinExistence type="predicted"/>
<reference evidence="1" key="2">
    <citation type="submission" date="2021-04" db="EMBL/GenBank/DDBJ databases">
        <authorList>
            <person name="Gilroy R."/>
        </authorList>
    </citation>
    <scope>NUCLEOTIDE SEQUENCE</scope>
    <source>
        <strain evidence="1">ChiSjej1B19-5720</strain>
    </source>
</reference>
<accession>A0A9D2LUS1</accession>
<evidence type="ECO:0000313" key="1">
    <source>
        <dbReference type="EMBL" id="HJB29588.1"/>
    </source>
</evidence>
<feature type="non-terminal residue" evidence="1">
    <location>
        <position position="33"/>
    </location>
</feature>